<dbReference type="InterPro" id="IPR006439">
    <property type="entry name" value="HAD-SF_hydro_IA"/>
</dbReference>
<dbReference type="PANTHER" id="PTHR43434">
    <property type="entry name" value="PHOSPHOGLYCOLATE PHOSPHATASE"/>
    <property type="match status" value="1"/>
</dbReference>
<protein>
    <recommendedName>
        <fullName evidence="4">phosphoglycolate phosphatase</fullName>
        <ecNumber evidence="4">3.1.3.18</ecNumber>
    </recommendedName>
</protein>
<keyword evidence="6" id="KW-1185">Reference proteome</keyword>
<dbReference type="NCBIfam" id="TIGR01549">
    <property type="entry name" value="HAD-SF-IA-v1"/>
    <property type="match status" value="1"/>
</dbReference>
<dbReference type="InterPro" id="IPR023214">
    <property type="entry name" value="HAD_sf"/>
</dbReference>
<dbReference type="EMBL" id="JBHSSW010000066">
    <property type="protein sequence ID" value="MFC6199857.1"/>
    <property type="molecule type" value="Genomic_DNA"/>
</dbReference>
<sequence>MTRWHDKTVLFDLDGTLIDTAPDLHASLCYAFDKEGLAAVDLPTVRSAIGHGARAMIQQSADRSGTTLNTALLDLLHQHFLDYYVEHIADHSKPFDGIIETLDVLKERQAKIAVCTNKTQSLAEHLLGDIRMADYFDVIVGADRASEKKPSAKHIIETVELANGTIEDAVMIGDSSTDAKAAAASSVPFIYMTYGYPDAVLGDMNIPHKLDTARNILAVLEDIFS</sequence>
<evidence type="ECO:0000256" key="3">
    <source>
        <dbReference type="ARBA" id="ARBA00006171"/>
    </source>
</evidence>
<gene>
    <name evidence="5" type="ORF">ACFQDM_17410</name>
</gene>
<dbReference type="RefSeq" id="WP_377381405.1">
    <property type="nucleotide sequence ID" value="NZ_JBHSSW010000066.1"/>
</dbReference>
<organism evidence="5 6">
    <name type="scientific">Ponticaulis profundi</name>
    <dbReference type="NCBI Taxonomy" id="2665222"/>
    <lineage>
        <taxon>Bacteria</taxon>
        <taxon>Pseudomonadati</taxon>
        <taxon>Pseudomonadota</taxon>
        <taxon>Alphaproteobacteria</taxon>
        <taxon>Hyphomonadales</taxon>
        <taxon>Hyphomonadaceae</taxon>
        <taxon>Ponticaulis</taxon>
    </lineage>
</organism>
<evidence type="ECO:0000313" key="5">
    <source>
        <dbReference type="EMBL" id="MFC6199857.1"/>
    </source>
</evidence>
<keyword evidence="5" id="KW-0378">Hydrolase</keyword>
<evidence type="ECO:0000256" key="4">
    <source>
        <dbReference type="ARBA" id="ARBA00013078"/>
    </source>
</evidence>
<comment type="pathway">
    <text evidence="2">Organic acid metabolism; glycolate biosynthesis; glycolate from 2-phosphoglycolate: step 1/1.</text>
</comment>
<dbReference type="Proteomes" id="UP001596303">
    <property type="component" value="Unassembled WGS sequence"/>
</dbReference>
<dbReference type="SUPFAM" id="SSF56784">
    <property type="entry name" value="HAD-like"/>
    <property type="match status" value="1"/>
</dbReference>
<accession>A0ABW1SDP7</accession>
<dbReference type="InterPro" id="IPR041492">
    <property type="entry name" value="HAD_2"/>
</dbReference>
<dbReference type="InterPro" id="IPR050155">
    <property type="entry name" value="HAD-like_hydrolase_sf"/>
</dbReference>
<dbReference type="GO" id="GO:0016787">
    <property type="term" value="F:hydrolase activity"/>
    <property type="evidence" value="ECO:0007669"/>
    <property type="project" value="UniProtKB-KW"/>
</dbReference>
<dbReference type="SFLD" id="SFLDG01129">
    <property type="entry name" value="C1.5:_HAD__Beta-PGM__Phosphata"/>
    <property type="match status" value="1"/>
</dbReference>
<dbReference type="PANTHER" id="PTHR43434:SF1">
    <property type="entry name" value="PHOSPHOGLYCOLATE PHOSPHATASE"/>
    <property type="match status" value="1"/>
</dbReference>
<evidence type="ECO:0000256" key="2">
    <source>
        <dbReference type="ARBA" id="ARBA00004818"/>
    </source>
</evidence>
<dbReference type="Gene3D" id="1.10.150.240">
    <property type="entry name" value="Putative phosphatase, domain 2"/>
    <property type="match status" value="1"/>
</dbReference>
<comment type="caution">
    <text evidence="5">The sequence shown here is derived from an EMBL/GenBank/DDBJ whole genome shotgun (WGS) entry which is preliminary data.</text>
</comment>
<name>A0ABW1SDP7_9PROT</name>
<comment type="similarity">
    <text evidence="3">Belongs to the HAD-like hydrolase superfamily. CbbY/CbbZ/Gph/YieH family.</text>
</comment>
<dbReference type="SFLD" id="SFLDS00003">
    <property type="entry name" value="Haloacid_Dehalogenase"/>
    <property type="match status" value="1"/>
</dbReference>
<dbReference type="EC" id="3.1.3.18" evidence="4"/>
<evidence type="ECO:0000256" key="1">
    <source>
        <dbReference type="ARBA" id="ARBA00000830"/>
    </source>
</evidence>
<dbReference type="Gene3D" id="3.40.50.1000">
    <property type="entry name" value="HAD superfamily/HAD-like"/>
    <property type="match status" value="1"/>
</dbReference>
<comment type="catalytic activity">
    <reaction evidence="1">
        <text>2-phosphoglycolate + H2O = glycolate + phosphate</text>
        <dbReference type="Rhea" id="RHEA:14369"/>
        <dbReference type="ChEBI" id="CHEBI:15377"/>
        <dbReference type="ChEBI" id="CHEBI:29805"/>
        <dbReference type="ChEBI" id="CHEBI:43474"/>
        <dbReference type="ChEBI" id="CHEBI:58033"/>
        <dbReference type="EC" id="3.1.3.18"/>
    </reaction>
</comment>
<dbReference type="Pfam" id="PF13419">
    <property type="entry name" value="HAD_2"/>
    <property type="match status" value="1"/>
</dbReference>
<dbReference type="InterPro" id="IPR036412">
    <property type="entry name" value="HAD-like_sf"/>
</dbReference>
<proteinExistence type="inferred from homology"/>
<dbReference type="InterPro" id="IPR023198">
    <property type="entry name" value="PGP-like_dom2"/>
</dbReference>
<evidence type="ECO:0000313" key="6">
    <source>
        <dbReference type="Proteomes" id="UP001596303"/>
    </source>
</evidence>
<reference evidence="6" key="1">
    <citation type="journal article" date="2019" name="Int. J. Syst. Evol. Microbiol.">
        <title>The Global Catalogue of Microorganisms (GCM) 10K type strain sequencing project: providing services to taxonomists for standard genome sequencing and annotation.</title>
        <authorList>
            <consortium name="The Broad Institute Genomics Platform"/>
            <consortium name="The Broad Institute Genome Sequencing Center for Infectious Disease"/>
            <person name="Wu L."/>
            <person name="Ma J."/>
        </authorList>
    </citation>
    <scope>NUCLEOTIDE SEQUENCE [LARGE SCALE GENOMIC DNA]</scope>
    <source>
        <strain evidence="6">CGMCC-1.15741</strain>
    </source>
</reference>